<gene>
    <name evidence="1" type="ORF">Hgul01_03428</name>
</gene>
<comment type="caution">
    <text evidence="1">The sequence shown here is derived from an EMBL/GenBank/DDBJ whole genome shotgun (WGS) entry which is preliminary data.</text>
</comment>
<protein>
    <submittedName>
        <fullName evidence="1">Uncharacterized protein</fullName>
    </submittedName>
</protein>
<dbReference type="EMBL" id="BAABRU010000012">
    <property type="protein sequence ID" value="GAA5529616.1"/>
    <property type="molecule type" value="Genomic_DNA"/>
</dbReference>
<evidence type="ECO:0000313" key="1">
    <source>
        <dbReference type="EMBL" id="GAA5529616.1"/>
    </source>
</evidence>
<proteinExistence type="predicted"/>
<reference evidence="1 2" key="1">
    <citation type="submission" date="2024-02" db="EMBL/GenBank/DDBJ databases">
        <title>Herpetosiphon gulosus NBRC 112829.</title>
        <authorList>
            <person name="Ichikawa N."/>
            <person name="Katano-Makiyama Y."/>
            <person name="Hidaka K."/>
        </authorList>
    </citation>
    <scope>NUCLEOTIDE SEQUENCE [LARGE SCALE GENOMIC DNA]</scope>
    <source>
        <strain evidence="1 2">NBRC 112829</strain>
    </source>
</reference>
<accession>A0ABP9X5I0</accession>
<dbReference type="RefSeq" id="WP_345723220.1">
    <property type="nucleotide sequence ID" value="NZ_BAABRU010000012.1"/>
</dbReference>
<name>A0ABP9X5I0_9CHLR</name>
<evidence type="ECO:0000313" key="2">
    <source>
        <dbReference type="Proteomes" id="UP001428290"/>
    </source>
</evidence>
<organism evidence="1 2">
    <name type="scientific">Herpetosiphon gulosus</name>
    <dbReference type="NCBI Taxonomy" id="1973496"/>
    <lineage>
        <taxon>Bacteria</taxon>
        <taxon>Bacillati</taxon>
        <taxon>Chloroflexota</taxon>
        <taxon>Chloroflexia</taxon>
        <taxon>Herpetosiphonales</taxon>
        <taxon>Herpetosiphonaceae</taxon>
        <taxon>Herpetosiphon</taxon>
    </lineage>
</organism>
<keyword evidence="2" id="KW-1185">Reference proteome</keyword>
<dbReference type="Proteomes" id="UP001428290">
    <property type="component" value="Unassembled WGS sequence"/>
</dbReference>
<sequence length="160" mass="18405">MHKIPVIQQKLATLLGQMLWDGFDVAGILCLRIGEKRLTINRKQQEVEFGRYSLHIGGVWRFWHHQRLVIANGDWAQPDPTGVEPSALHSFLATFWPQSLFIRSIQINPIGDVQLHLSQGYCFELLISSTNNEYWRLINNDTGEHFIVEAHDDEAAEDLD</sequence>